<name>Q5VRV3_ORYSJ</name>
<sequence>MEWPAGRRTIGGEVSPAPSGCVVGIDGAEGASPLGGIRAAPPPPAASHALSTNFSLFSL</sequence>
<gene>
    <name evidence="1" type="primary">P0013F10.30</name>
</gene>
<organism evidence="1">
    <name type="scientific">Oryza sativa subsp. japonica</name>
    <name type="common">Rice</name>
    <dbReference type="NCBI Taxonomy" id="39947"/>
    <lineage>
        <taxon>Eukaryota</taxon>
        <taxon>Viridiplantae</taxon>
        <taxon>Streptophyta</taxon>
        <taxon>Embryophyta</taxon>
        <taxon>Tracheophyta</taxon>
        <taxon>Spermatophyta</taxon>
        <taxon>Magnoliopsida</taxon>
        <taxon>Liliopsida</taxon>
        <taxon>Poales</taxon>
        <taxon>Poaceae</taxon>
        <taxon>BOP clade</taxon>
        <taxon>Oryzoideae</taxon>
        <taxon>Oryzeae</taxon>
        <taxon>Oryzinae</taxon>
        <taxon>Oryza</taxon>
        <taxon>Oryza sativa</taxon>
    </lineage>
</organism>
<dbReference type="EMBL" id="AP002523">
    <property type="protein sequence ID" value="BAD67822.1"/>
    <property type="molecule type" value="Genomic_DNA"/>
</dbReference>
<dbReference type="AlphaFoldDB" id="Q5VRV3"/>
<reference evidence="1" key="1">
    <citation type="journal article" date="2002" name="Nature">
        <title>The genome sequence and structure of rice chromosome 1.</title>
        <authorList>
            <person name="Sasaki T."/>
            <person name="Matsumoto T."/>
            <person name="Yamamoto K."/>
            <person name="Sakata K."/>
            <person name="Baba T."/>
            <person name="Katayose Y."/>
            <person name="Wu J."/>
            <person name="Niimura Y."/>
            <person name="Cheng Z."/>
            <person name="Nagamura Y."/>
            <person name="Antonio B.A."/>
            <person name="Kanamori H."/>
            <person name="Hosokawa S."/>
            <person name="Masukawa M."/>
            <person name="Arikawa K."/>
            <person name="Chiden Y."/>
            <person name="Hayashi M."/>
            <person name="Okamoto M."/>
            <person name="Ando T."/>
            <person name="Aoki H."/>
            <person name="Arita K."/>
            <person name="Hamada M."/>
            <person name="Harada C."/>
            <person name="Hijishita S."/>
            <person name="Honda M."/>
            <person name="Ichikawa Y."/>
            <person name="Idonuma A."/>
            <person name="Iijima M."/>
            <person name="Ikeda M."/>
            <person name="Ikeno M."/>
            <person name="Itoh S."/>
            <person name="Itoh T."/>
            <person name="Itoh Y."/>
            <person name="Itoh Y."/>
            <person name="Iwabuchi A."/>
            <person name="Kamiya K."/>
            <person name="Karasawa W."/>
            <person name="Katagiri S."/>
            <person name="Kikuta A."/>
            <person name="Kobayashi N."/>
            <person name="Kono I."/>
            <person name="Machita K."/>
            <person name="Maehara T."/>
            <person name="Mizuno H."/>
            <person name="Mizubayashi T."/>
            <person name="Mukai Y."/>
            <person name="Nagasaki H."/>
            <person name="Nakashima M."/>
            <person name="Nakama Y."/>
            <person name="Nakamichi Y."/>
            <person name="Nakamura M."/>
            <person name="Namiki N."/>
            <person name="Negishi M."/>
            <person name="Ohta I."/>
            <person name="Ono N."/>
            <person name="Saji S."/>
            <person name="Sakai K."/>
            <person name="Shibata M."/>
            <person name="Shimokawa T."/>
            <person name="Shomura A."/>
            <person name="Song J."/>
            <person name="Takazaki Y."/>
            <person name="Terasawa K."/>
            <person name="Tsuji K."/>
            <person name="Waki K."/>
            <person name="Yamagata H."/>
            <person name="Yamane H."/>
            <person name="Yoshiki S."/>
            <person name="Yoshihara R."/>
            <person name="Yukawa K."/>
            <person name="Zhong H."/>
            <person name="Iwama H."/>
            <person name="Endo T."/>
            <person name="Ito H."/>
            <person name="Hahn J.H."/>
            <person name="Kim H.I."/>
            <person name="Eun M.Y."/>
            <person name="Yano M."/>
            <person name="Jiang J."/>
            <person name="Gojobori T."/>
        </authorList>
    </citation>
    <scope>NUCLEOTIDE SEQUENCE [LARGE SCALE GENOMIC DNA]</scope>
</reference>
<dbReference type="Proteomes" id="UP000817658">
    <property type="component" value="Chromosome 1"/>
</dbReference>
<proteinExistence type="predicted"/>
<evidence type="ECO:0000313" key="1">
    <source>
        <dbReference type="EMBL" id="BAD67822.1"/>
    </source>
</evidence>
<accession>Q5VRV3</accession>
<protein>
    <submittedName>
        <fullName evidence="1">Uncharacterized protein P0013F10.30</fullName>
    </submittedName>
</protein>